<name>A0A2N3XWR3_SACSN</name>
<keyword evidence="5" id="KW-1185">Reference proteome</keyword>
<dbReference type="GO" id="GO:0016747">
    <property type="term" value="F:acyltransferase activity, transferring groups other than amino-acyl groups"/>
    <property type="evidence" value="ECO:0007669"/>
    <property type="project" value="InterPro"/>
</dbReference>
<dbReference type="STRING" id="994479.GCA_000194155_02644"/>
<organism evidence="4 5">
    <name type="scientific">Saccharopolyspora spinosa</name>
    <dbReference type="NCBI Taxonomy" id="60894"/>
    <lineage>
        <taxon>Bacteria</taxon>
        <taxon>Bacillati</taxon>
        <taxon>Actinomycetota</taxon>
        <taxon>Actinomycetes</taxon>
        <taxon>Pseudonocardiales</taxon>
        <taxon>Pseudonocardiaceae</taxon>
        <taxon>Saccharopolyspora</taxon>
    </lineage>
</organism>
<comment type="caution">
    <text evidence="4">The sequence shown here is derived from an EMBL/GenBank/DDBJ whole genome shotgun (WGS) entry which is preliminary data.</text>
</comment>
<sequence length="171" mass="18891">MPDELRQAEETDHPRIVAAIESWWTDSRSPAAARELSLLAPRLFLQHFSGTSLVTERGGEMAGFLIGFLSADRPEDAYIHFVGVDPALRRGGLARRLYAEFFDTASCAGRSRVRCITSPANTGSIAFHRRMGFELVPGDTEIDGIPVHRDYDGRGHDRVCFVREISPSSGS</sequence>
<dbReference type="SUPFAM" id="SSF55729">
    <property type="entry name" value="Acyl-CoA N-acyltransferases (Nat)"/>
    <property type="match status" value="1"/>
</dbReference>
<dbReference type="EMBL" id="PJNB01000001">
    <property type="protein sequence ID" value="PKW15115.1"/>
    <property type="molecule type" value="Genomic_DNA"/>
</dbReference>
<evidence type="ECO:0000313" key="5">
    <source>
        <dbReference type="Proteomes" id="UP000233786"/>
    </source>
</evidence>
<dbReference type="Gene3D" id="3.40.630.30">
    <property type="match status" value="1"/>
</dbReference>
<keyword evidence="1" id="KW-0808">Transferase</keyword>
<gene>
    <name evidence="4" type="ORF">A8926_2798</name>
</gene>
<accession>A0A2N3XWR3</accession>
<reference evidence="4" key="1">
    <citation type="submission" date="2017-12" db="EMBL/GenBank/DDBJ databases">
        <title>Sequencing the genomes of 1000 Actinobacteria strains.</title>
        <authorList>
            <person name="Klenk H.-P."/>
        </authorList>
    </citation>
    <scope>NUCLEOTIDE SEQUENCE [LARGE SCALE GENOMIC DNA]</scope>
    <source>
        <strain evidence="4">DSM 44228</strain>
    </source>
</reference>
<evidence type="ECO:0000256" key="2">
    <source>
        <dbReference type="ARBA" id="ARBA00023315"/>
    </source>
</evidence>
<evidence type="ECO:0000259" key="3">
    <source>
        <dbReference type="PROSITE" id="PS51186"/>
    </source>
</evidence>
<dbReference type="InterPro" id="IPR050832">
    <property type="entry name" value="Bact_Acetyltransf"/>
</dbReference>
<dbReference type="OrthoDB" id="8593648at2"/>
<feature type="domain" description="N-acetyltransferase" evidence="3">
    <location>
        <begin position="3"/>
        <end position="152"/>
    </location>
</feature>
<protein>
    <submittedName>
        <fullName evidence="4">GNAT superfamily acetyltransferase</fullName>
    </submittedName>
</protein>
<dbReference type="Pfam" id="PF00583">
    <property type="entry name" value="Acetyltransf_1"/>
    <property type="match status" value="1"/>
</dbReference>
<dbReference type="InterPro" id="IPR017255">
    <property type="entry name" value="AcTrfase_GNAT_prd"/>
</dbReference>
<proteinExistence type="predicted"/>
<dbReference type="InterPro" id="IPR016181">
    <property type="entry name" value="Acyl_CoA_acyltransferase"/>
</dbReference>
<evidence type="ECO:0000256" key="1">
    <source>
        <dbReference type="ARBA" id="ARBA00022679"/>
    </source>
</evidence>
<keyword evidence="2" id="KW-0012">Acyltransferase</keyword>
<dbReference type="InterPro" id="IPR000182">
    <property type="entry name" value="GNAT_dom"/>
</dbReference>
<dbReference type="PROSITE" id="PS51186">
    <property type="entry name" value="GNAT"/>
    <property type="match status" value="1"/>
</dbReference>
<dbReference type="RefSeq" id="WP_010695383.1">
    <property type="nucleotide sequence ID" value="NZ_CP061007.1"/>
</dbReference>
<dbReference type="AlphaFoldDB" id="A0A2N3XWR3"/>
<dbReference type="CDD" id="cd04301">
    <property type="entry name" value="NAT_SF"/>
    <property type="match status" value="1"/>
</dbReference>
<dbReference type="Proteomes" id="UP000233786">
    <property type="component" value="Unassembled WGS sequence"/>
</dbReference>
<evidence type="ECO:0000313" key="4">
    <source>
        <dbReference type="EMBL" id="PKW15115.1"/>
    </source>
</evidence>
<dbReference type="PIRSF" id="PIRSF037663">
    <property type="entry name" value="Acetyltransf_GNAT_prd"/>
    <property type="match status" value="1"/>
</dbReference>
<dbReference type="PANTHER" id="PTHR43877">
    <property type="entry name" value="AMINOALKYLPHOSPHONATE N-ACETYLTRANSFERASE-RELATED-RELATED"/>
    <property type="match status" value="1"/>
</dbReference>